<sequence>MSWRGIFTLVLLAAAALSGWALWSQRSKGEPDGVATGRADYVLEDFELVALDEQGRESFTLRAPRLARDPNAKTMDIATPLFLIPPRAGTQGAPWEVRSHTGWVAAQGEELRLRGEVLATSTDIDGKPIKIATEQLNVFPDAKRATSAVAVTVTQPGLILNGRGLEANLDAKHAILKSDVKARYESSAR</sequence>
<comment type="subunit">
    <text evidence="6">Component of the lipopolysaccharide transport and assembly complex. Interacts with LptA and the LptBFG transporter complex.</text>
</comment>
<comment type="similarity">
    <text evidence="6">Belongs to the LptC family.</text>
</comment>
<comment type="function">
    <text evidence="6">Involved in the assembly of lipopolysaccharide (LPS). Required for the translocation of LPS from the inner membrane to the outer membrane. Facilitates the transfer of LPS from the inner membrane to the periplasmic protein LptA. Could be a docking site for LptA.</text>
</comment>
<organism evidence="7 8">
    <name type="scientific">Lysobacter koreensis</name>
    <dbReference type="NCBI Taxonomy" id="266122"/>
    <lineage>
        <taxon>Bacteria</taxon>
        <taxon>Pseudomonadati</taxon>
        <taxon>Pseudomonadota</taxon>
        <taxon>Gammaproteobacteria</taxon>
        <taxon>Lysobacterales</taxon>
        <taxon>Lysobacteraceae</taxon>
        <taxon>Lysobacter</taxon>
    </lineage>
</organism>
<dbReference type="HAMAP" id="MF_01915">
    <property type="entry name" value="LPS_assembly_LptC"/>
    <property type="match status" value="1"/>
</dbReference>
<proteinExistence type="inferred from homology"/>
<keyword evidence="5 6" id="KW-0472">Membrane</keyword>
<dbReference type="Gene3D" id="2.60.450.10">
    <property type="entry name" value="Lipopolysaccharide (LPS) transport protein A like domain"/>
    <property type="match status" value="1"/>
</dbReference>
<evidence type="ECO:0000256" key="2">
    <source>
        <dbReference type="ARBA" id="ARBA00022519"/>
    </source>
</evidence>
<dbReference type="Proteomes" id="UP001597090">
    <property type="component" value="Unassembled WGS sequence"/>
</dbReference>
<dbReference type="NCBIfam" id="TIGR04409">
    <property type="entry name" value="LptC_YrbK"/>
    <property type="match status" value="1"/>
</dbReference>
<keyword evidence="3 6" id="KW-0812">Transmembrane</keyword>
<dbReference type="InterPro" id="IPR010664">
    <property type="entry name" value="LipoPS_assembly_LptC-rel"/>
</dbReference>
<keyword evidence="4 6" id="KW-1133">Transmembrane helix</keyword>
<evidence type="ECO:0000256" key="5">
    <source>
        <dbReference type="ARBA" id="ARBA00023136"/>
    </source>
</evidence>
<dbReference type="RefSeq" id="WP_386812358.1">
    <property type="nucleotide sequence ID" value="NZ_JBHTIH010000003.1"/>
</dbReference>
<dbReference type="PANTHER" id="PTHR37481">
    <property type="entry name" value="LIPOPOLYSACCHARIDE EXPORT SYSTEM PROTEIN LPTC"/>
    <property type="match status" value="1"/>
</dbReference>
<protein>
    <recommendedName>
        <fullName evidence="6">Lipopolysaccharide export system protein LptC</fullName>
    </recommendedName>
</protein>
<evidence type="ECO:0000256" key="6">
    <source>
        <dbReference type="HAMAP-Rule" id="MF_01915"/>
    </source>
</evidence>
<evidence type="ECO:0000256" key="1">
    <source>
        <dbReference type="ARBA" id="ARBA00022475"/>
    </source>
</evidence>
<keyword evidence="1 6" id="KW-1003">Cell membrane</keyword>
<dbReference type="Pfam" id="PF06835">
    <property type="entry name" value="LptC"/>
    <property type="match status" value="1"/>
</dbReference>
<reference evidence="8" key="1">
    <citation type="journal article" date="2019" name="Int. J. Syst. Evol. Microbiol.">
        <title>The Global Catalogue of Microorganisms (GCM) 10K type strain sequencing project: providing services to taxonomists for standard genome sequencing and annotation.</title>
        <authorList>
            <consortium name="The Broad Institute Genomics Platform"/>
            <consortium name="The Broad Institute Genome Sequencing Center for Infectious Disease"/>
            <person name="Wu L."/>
            <person name="Ma J."/>
        </authorList>
    </citation>
    <scope>NUCLEOTIDE SEQUENCE [LARGE SCALE GENOMIC DNA]</scope>
    <source>
        <strain evidence="8">CCUG 55491</strain>
    </source>
</reference>
<evidence type="ECO:0000256" key="3">
    <source>
        <dbReference type="ARBA" id="ARBA00022692"/>
    </source>
</evidence>
<evidence type="ECO:0000256" key="4">
    <source>
        <dbReference type="ARBA" id="ARBA00022989"/>
    </source>
</evidence>
<accession>A0ABW2YLW8</accession>
<evidence type="ECO:0000313" key="8">
    <source>
        <dbReference type="Proteomes" id="UP001597090"/>
    </source>
</evidence>
<keyword evidence="8" id="KW-1185">Reference proteome</keyword>
<comment type="caution">
    <text evidence="7">The sequence shown here is derived from an EMBL/GenBank/DDBJ whole genome shotgun (WGS) entry which is preliminary data.</text>
</comment>
<keyword evidence="2 6" id="KW-0997">Cell inner membrane</keyword>
<dbReference type="EMBL" id="JBHTIH010000003">
    <property type="protein sequence ID" value="MFD0739358.1"/>
    <property type="molecule type" value="Genomic_DNA"/>
</dbReference>
<name>A0ABW2YLW8_9GAMM</name>
<comment type="subcellular location">
    <subcellularLocation>
        <location evidence="6">Cell inner membrane</location>
        <topology evidence="6">Single-pass membrane protein</topology>
    </subcellularLocation>
</comment>
<gene>
    <name evidence="6 7" type="primary">lptC</name>
    <name evidence="7" type="ORF">ACFQZQ_08705</name>
</gene>
<evidence type="ECO:0000313" key="7">
    <source>
        <dbReference type="EMBL" id="MFD0739358.1"/>
    </source>
</evidence>
<dbReference type="PANTHER" id="PTHR37481:SF1">
    <property type="entry name" value="LIPOPOLYSACCHARIDE EXPORT SYSTEM PROTEIN LPTC"/>
    <property type="match status" value="1"/>
</dbReference>
<dbReference type="InterPro" id="IPR026265">
    <property type="entry name" value="LptC"/>
</dbReference>
<dbReference type="InterPro" id="IPR052363">
    <property type="entry name" value="LPS_export_LptC"/>
</dbReference>